<protein>
    <recommendedName>
        <fullName evidence="3">F-box domain-containing protein</fullName>
    </recommendedName>
</protein>
<dbReference type="OrthoDB" id="2992500at2759"/>
<evidence type="ECO:0008006" key="3">
    <source>
        <dbReference type="Google" id="ProtNLM"/>
    </source>
</evidence>
<keyword evidence="2" id="KW-1185">Reference proteome</keyword>
<comment type="caution">
    <text evidence="1">The sequence shown here is derived from an EMBL/GenBank/DDBJ whole genome shotgun (WGS) entry which is preliminary data.</text>
</comment>
<evidence type="ECO:0000313" key="1">
    <source>
        <dbReference type="EMBL" id="KAJ3505182.1"/>
    </source>
</evidence>
<sequence length="472" mass="52598">MNVSKEILIRIFHHAVADTYPPAASPTTTRNSIGLVCKYWRKTLIYAPSLWQFITFSPTTDQHREQRLAAAYTWLRRGNGAPLYLNLCSGMPEHLPPRIEDLLYGGGAFSVLEKIIRPFAFRIVSLSCLLCKNDVGTFLTLPRGTFPVLERVNIFFVNSIPDLRSPFTLEERMAFSVFVDAPRLTSARLHLFNDLHPLELRLPWAQMTSLDFGSVAMSEDICVGVLQRAAPSLVEAWFSIVFEGRGDPHFAYTSTAMGVSMHRLRRLRLILGGEVADAELFHIISIPTLKNLRIEKSGSFAGEDLAAIYPFIASASGSLEELTLPDVDMQTNAHPHRPLFYSEITNLLRVVPQLIYLHLPRSIFLDGDLLDDLAVGRVLPNIRALDIAAAGVENGHRLIETAMRRNYEAEVQATLASSSSSMIEATPPLVSPISYLRLEVALVDRGILVEWVEGLKSSGWLGDTIVELFAED</sequence>
<evidence type="ECO:0000313" key="2">
    <source>
        <dbReference type="Proteomes" id="UP001148786"/>
    </source>
</evidence>
<dbReference type="InterPro" id="IPR032675">
    <property type="entry name" value="LRR_dom_sf"/>
</dbReference>
<dbReference type="Gene3D" id="3.80.10.10">
    <property type="entry name" value="Ribonuclease Inhibitor"/>
    <property type="match status" value="1"/>
</dbReference>
<name>A0A9W8K485_9AGAR</name>
<accession>A0A9W8K485</accession>
<dbReference type="Gene3D" id="1.20.1280.50">
    <property type="match status" value="1"/>
</dbReference>
<dbReference type="AlphaFoldDB" id="A0A9W8K485"/>
<dbReference type="Proteomes" id="UP001148786">
    <property type="component" value="Unassembled WGS sequence"/>
</dbReference>
<organism evidence="1 2">
    <name type="scientific">Agrocybe chaxingu</name>
    <dbReference type="NCBI Taxonomy" id="84603"/>
    <lineage>
        <taxon>Eukaryota</taxon>
        <taxon>Fungi</taxon>
        <taxon>Dikarya</taxon>
        <taxon>Basidiomycota</taxon>
        <taxon>Agaricomycotina</taxon>
        <taxon>Agaricomycetes</taxon>
        <taxon>Agaricomycetidae</taxon>
        <taxon>Agaricales</taxon>
        <taxon>Agaricineae</taxon>
        <taxon>Strophariaceae</taxon>
        <taxon>Agrocybe</taxon>
    </lineage>
</organism>
<reference evidence="1" key="1">
    <citation type="submission" date="2022-07" db="EMBL/GenBank/DDBJ databases">
        <title>Genome Sequence of Agrocybe chaxingu.</title>
        <authorList>
            <person name="Buettner E."/>
        </authorList>
    </citation>
    <scope>NUCLEOTIDE SEQUENCE</scope>
    <source>
        <strain evidence="1">MP-N11</strain>
    </source>
</reference>
<proteinExistence type="predicted"/>
<gene>
    <name evidence="1" type="ORF">NLJ89_g7548</name>
</gene>
<dbReference type="EMBL" id="JANKHO010000914">
    <property type="protein sequence ID" value="KAJ3505182.1"/>
    <property type="molecule type" value="Genomic_DNA"/>
</dbReference>